<keyword evidence="4" id="KW-1185">Reference proteome</keyword>
<gene>
    <name evidence="3" type="ORF">BDW02DRAFT_67423</name>
</gene>
<name>A0A6A5KPM6_9PLEO</name>
<feature type="compositionally biased region" description="Basic and acidic residues" evidence="1">
    <location>
        <begin position="193"/>
        <end position="209"/>
    </location>
</feature>
<sequence length="209" mass="23783">MDAQSPSKPKGRRIWTSEEEHQLLVLHTQSKTWDEIAQALDRTVAAVQPRYHTLRNEQYSSAIDWTPDQDDFIISHIDAYARFNAQSIADELGIPKKAVFARWRWLQAQNRVPEEVLALTRRQVGVGPFTKEEDEVIWRLWQDLKNDDDIFRIAKSEGMLQGRSKKSVCKKRKELAYHGSMTVQGDTASKGGGGEKGKGKGKERSDSMG</sequence>
<dbReference type="InterPro" id="IPR001005">
    <property type="entry name" value="SANT/Myb"/>
</dbReference>
<dbReference type="AlphaFoldDB" id="A0A6A5KPM6"/>
<feature type="domain" description="Myb-like" evidence="2">
    <location>
        <begin position="7"/>
        <end position="55"/>
    </location>
</feature>
<feature type="region of interest" description="Disordered" evidence="1">
    <location>
        <begin position="180"/>
        <end position="209"/>
    </location>
</feature>
<dbReference type="PROSITE" id="PS50090">
    <property type="entry name" value="MYB_LIKE"/>
    <property type="match status" value="1"/>
</dbReference>
<evidence type="ECO:0000313" key="4">
    <source>
        <dbReference type="Proteomes" id="UP000800040"/>
    </source>
</evidence>
<dbReference type="Proteomes" id="UP000800040">
    <property type="component" value="Unassembled WGS sequence"/>
</dbReference>
<proteinExistence type="predicted"/>
<reference evidence="3" key="1">
    <citation type="submission" date="2020-01" db="EMBL/GenBank/DDBJ databases">
        <authorList>
            <consortium name="DOE Joint Genome Institute"/>
            <person name="Haridas S."/>
            <person name="Albert R."/>
            <person name="Binder M."/>
            <person name="Bloem J."/>
            <person name="Labutti K."/>
            <person name="Salamov A."/>
            <person name="Andreopoulos B."/>
            <person name="Baker S.E."/>
            <person name="Barry K."/>
            <person name="Bills G."/>
            <person name="Bluhm B.H."/>
            <person name="Cannon C."/>
            <person name="Castanera R."/>
            <person name="Culley D.E."/>
            <person name="Daum C."/>
            <person name="Ezra D."/>
            <person name="Gonzalez J.B."/>
            <person name="Henrissat B."/>
            <person name="Kuo A."/>
            <person name="Liang C."/>
            <person name="Lipzen A."/>
            <person name="Lutzoni F."/>
            <person name="Magnuson J."/>
            <person name="Mondo S."/>
            <person name="Nolan M."/>
            <person name="Ohm R."/>
            <person name="Pangilinan J."/>
            <person name="Park H.-J."/>
            <person name="Ramirez L."/>
            <person name="Alfaro M."/>
            <person name="Sun H."/>
            <person name="Tritt A."/>
            <person name="Yoshinaga Y."/>
            <person name="Zwiers L.-H."/>
            <person name="Turgeon B.G."/>
            <person name="Goodwin S.B."/>
            <person name="Spatafora J.W."/>
            <person name="Crous P.W."/>
            <person name="Grigoriev I.V."/>
        </authorList>
    </citation>
    <scope>NUCLEOTIDE SEQUENCE</scope>
    <source>
        <strain evidence="3">P77</strain>
    </source>
</reference>
<dbReference type="OrthoDB" id="3729788at2759"/>
<dbReference type="SUPFAM" id="SSF46689">
    <property type="entry name" value="Homeodomain-like"/>
    <property type="match status" value="1"/>
</dbReference>
<protein>
    <recommendedName>
        <fullName evidence="2">Myb-like domain-containing protein</fullName>
    </recommendedName>
</protein>
<organism evidence="3 4">
    <name type="scientific">Decorospora gaudefroyi</name>
    <dbReference type="NCBI Taxonomy" id="184978"/>
    <lineage>
        <taxon>Eukaryota</taxon>
        <taxon>Fungi</taxon>
        <taxon>Dikarya</taxon>
        <taxon>Ascomycota</taxon>
        <taxon>Pezizomycotina</taxon>
        <taxon>Dothideomycetes</taxon>
        <taxon>Pleosporomycetidae</taxon>
        <taxon>Pleosporales</taxon>
        <taxon>Pleosporineae</taxon>
        <taxon>Pleosporaceae</taxon>
        <taxon>Decorospora</taxon>
    </lineage>
</organism>
<accession>A0A6A5KPM6</accession>
<evidence type="ECO:0000313" key="3">
    <source>
        <dbReference type="EMBL" id="KAF1837967.1"/>
    </source>
</evidence>
<dbReference type="EMBL" id="ML975256">
    <property type="protein sequence ID" value="KAF1837967.1"/>
    <property type="molecule type" value="Genomic_DNA"/>
</dbReference>
<dbReference type="InterPro" id="IPR009057">
    <property type="entry name" value="Homeodomain-like_sf"/>
</dbReference>
<evidence type="ECO:0000256" key="1">
    <source>
        <dbReference type="SAM" id="MobiDB-lite"/>
    </source>
</evidence>
<evidence type="ECO:0000259" key="2">
    <source>
        <dbReference type="PROSITE" id="PS50090"/>
    </source>
</evidence>